<evidence type="ECO:0000313" key="1">
    <source>
        <dbReference type="EMBL" id="VAX27807.1"/>
    </source>
</evidence>
<name>A0A3B1DGN2_9ZZZZ</name>
<dbReference type="GO" id="GO:0009055">
    <property type="term" value="F:electron transfer activity"/>
    <property type="evidence" value="ECO:0007669"/>
    <property type="project" value="InterPro"/>
</dbReference>
<sequence length="91" mass="9805">MKSKKHIINLALGISFATTLFVVGCSSSENAAVTKSGAELWGENCVRCHNAPSPTAFGDIQWEAIGQHMRIRAGLTAVQTDKVVEFLQMAN</sequence>
<dbReference type="GO" id="GO:0020037">
    <property type="term" value="F:heme binding"/>
    <property type="evidence" value="ECO:0007669"/>
    <property type="project" value="InterPro"/>
</dbReference>
<accession>A0A3B1DGN2</accession>
<dbReference type="InterPro" id="IPR036909">
    <property type="entry name" value="Cyt_c-like_dom_sf"/>
</dbReference>
<reference evidence="1" key="1">
    <citation type="submission" date="2018-06" db="EMBL/GenBank/DDBJ databases">
        <authorList>
            <person name="Zhirakovskaya E."/>
        </authorList>
    </citation>
    <scope>NUCLEOTIDE SEQUENCE</scope>
</reference>
<dbReference type="AlphaFoldDB" id="A0A3B1DGN2"/>
<protein>
    <recommendedName>
        <fullName evidence="2">Cytochrome c domain-containing protein</fullName>
    </recommendedName>
</protein>
<organism evidence="1">
    <name type="scientific">hydrothermal vent metagenome</name>
    <dbReference type="NCBI Taxonomy" id="652676"/>
    <lineage>
        <taxon>unclassified sequences</taxon>
        <taxon>metagenomes</taxon>
        <taxon>ecological metagenomes</taxon>
    </lineage>
</organism>
<dbReference type="PROSITE" id="PS51257">
    <property type="entry name" value="PROKAR_LIPOPROTEIN"/>
    <property type="match status" value="1"/>
</dbReference>
<dbReference type="SUPFAM" id="SSF46626">
    <property type="entry name" value="Cytochrome c"/>
    <property type="match status" value="1"/>
</dbReference>
<evidence type="ECO:0008006" key="2">
    <source>
        <dbReference type="Google" id="ProtNLM"/>
    </source>
</evidence>
<dbReference type="EMBL" id="UOGD01000394">
    <property type="protein sequence ID" value="VAX27807.1"/>
    <property type="molecule type" value="Genomic_DNA"/>
</dbReference>
<gene>
    <name evidence="1" type="ORF">MNBD_IGNAVI01-217</name>
</gene>
<proteinExistence type="predicted"/>